<dbReference type="PRINTS" id="PR00081">
    <property type="entry name" value="GDHRDH"/>
</dbReference>
<dbReference type="Pfam" id="PF13561">
    <property type="entry name" value="adh_short_C2"/>
    <property type="match status" value="1"/>
</dbReference>
<dbReference type="PROSITE" id="PS00061">
    <property type="entry name" value="ADH_SHORT"/>
    <property type="match status" value="1"/>
</dbReference>
<proteinExistence type="inferred from homology"/>
<dbReference type="InterPro" id="IPR050259">
    <property type="entry name" value="SDR"/>
</dbReference>
<gene>
    <name evidence="2" type="primary">bdhA_8</name>
    <name evidence="2" type="ORF">GALL_348480</name>
</gene>
<dbReference type="GO" id="GO:0003858">
    <property type="term" value="F:3-hydroxybutyrate dehydrogenase activity"/>
    <property type="evidence" value="ECO:0007669"/>
    <property type="project" value="UniProtKB-EC"/>
</dbReference>
<evidence type="ECO:0000256" key="1">
    <source>
        <dbReference type="ARBA" id="ARBA00006484"/>
    </source>
</evidence>
<dbReference type="InterPro" id="IPR020904">
    <property type="entry name" value="Sc_DH/Rdtase_CS"/>
</dbReference>
<dbReference type="PANTHER" id="PTHR42879:SF2">
    <property type="entry name" value="3-OXOACYL-[ACYL-CARRIER-PROTEIN] REDUCTASE FABG"/>
    <property type="match status" value="1"/>
</dbReference>
<accession>A0A1J5QTY6</accession>
<dbReference type="InterPro" id="IPR002347">
    <property type="entry name" value="SDR_fam"/>
</dbReference>
<evidence type="ECO:0000313" key="2">
    <source>
        <dbReference type="EMBL" id="OIQ83351.1"/>
    </source>
</evidence>
<dbReference type="SUPFAM" id="SSF51735">
    <property type="entry name" value="NAD(P)-binding Rossmann-fold domains"/>
    <property type="match status" value="1"/>
</dbReference>
<dbReference type="EC" id="1.1.1.30" evidence="2"/>
<reference evidence="2" key="1">
    <citation type="submission" date="2016-10" db="EMBL/GenBank/DDBJ databases">
        <title>Sequence of Gallionella enrichment culture.</title>
        <authorList>
            <person name="Poehlein A."/>
            <person name="Muehling M."/>
            <person name="Daniel R."/>
        </authorList>
    </citation>
    <scope>NUCLEOTIDE SEQUENCE</scope>
</reference>
<dbReference type="PRINTS" id="PR00080">
    <property type="entry name" value="SDRFAMILY"/>
</dbReference>
<dbReference type="PANTHER" id="PTHR42879">
    <property type="entry name" value="3-OXOACYL-(ACYL-CARRIER-PROTEIN) REDUCTASE"/>
    <property type="match status" value="1"/>
</dbReference>
<organism evidence="2">
    <name type="scientific">mine drainage metagenome</name>
    <dbReference type="NCBI Taxonomy" id="410659"/>
    <lineage>
        <taxon>unclassified sequences</taxon>
        <taxon>metagenomes</taxon>
        <taxon>ecological metagenomes</taxon>
    </lineage>
</organism>
<dbReference type="CDD" id="cd05233">
    <property type="entry name" value="SDR_c"/>
    <property type="match status" value="1"/>
</dbReference>
<keyword evidence="2" id="KW-0560">Oxidoreductase</keyword>
<dbReference type="Gene3D" id="3.40.50.720">
    <property type="entry name" value="NAD(P)-binding Rossmann-like Domain"/>
    <property type="match status" value="1"/>
</dbReference>
<dbReference type="FunFam" id="3.40.50.720:FF:000084">
    <property type="entry name" value="Short-chain dehydrogenase reductase"/>
    <property type="match status" value="1"/>
</dbReference>
<protein>
    <submittedName>
        <fullName evidence="2">D-beta-hydroxybutyrate dehydrogenase</fullName>
        <ecNumber evidence="2">1.1.1.30</ecNumber>
    </submittedName>
</protein>
<dbReference type="GO" id="GO:0032787">
    <property type="term" value="P:monocarboxylic acid metabolic process"/>
    <property type="evidence" value="ECO:0007669"/>
    <property type="project" value="UniProtKB-ARBA"/>
</dbReference>
<comment type="caution">
    <text evidence="2">The sequence shown here is derived from an EMBL/GenBank/DDBJ whole genome shotgun (WGS) entry which is preliminary data.</text>
</comment>
<dbReference type="AlphaFoldDB" id="A0A1J5QTY6"/>
<dbReference type="EMBL" id="MLJW01000711">
    <property type="protein sequence ID" value="OIQ83351.1"/>
    <property type="molecule type" value="Genomic_DNA"/>
</dbReference>
<comment type="similarity">
    <text evidence="1">Belongs to the short-chain dehydrogenases/reductases (SDR) family.</text>
</comment>
<dbReference type="InterPro" id="IPR036291">
    <property type="entry name" value="NAD(P)-bd_dom_sf"/>
</dbReference>
<name>A0A1J5QTY6_9ZZZZ</name>
<sequence>MALPLRCLVTGAGRGIGAAIVHRLAADGHSIALNARSGDQLSGVAATLSVPNLVLPADVTEPGSSKYLIDEIVSKWGGIDVLVLNAGAAVSASIENTDDEIWQEQLLLNLTAPFRLMREAVPVMKENGFGRIVVVASVAAKVGKPYVSAYTASKHGVLGLVRSAAAELAQTGITVNAVCPGYVDTQMTSESVEVIANKTGRPHGEILALLSEMQPVGRLIQPEEVAESVSFLIADVGGITGQGINVDGGGAQS</sequence>